<feature type="signal peptide" evidence="1">
    <location>
        <begin position="1"/>
        <end position="21"/>
    </location>
</feature>
<dbReference type="AlphaFoldDB" id="A0A9N8DXV5"/>
<evidence type="ECO:0000313" key="2">
    <source>
        <dbReference type="EMBL" id="CAB9510933.1"/>
    </source>
</evidence>
<gene>
    <name evidence="2" type="ORF">SEMRO_460_G147460.1</name>
</gene>
<feature type="chain" id="PRO_5040376304" description="VOC domain-containing protein" evidence="1">
    <location>
        <begin position="22"/>
        <end position="370"/>
    </location>
</feature>
<keyword evidence="3" id="KW-1185">Reference proteome</keyword>
<dbReference type="OrthoDB" id="410751at2759"/>
<protein>
    <recommendedName>
        <fullName evidence="4">VOC domain-containing protein</fullName>
    </recommendedName>
</protein>
<accession>A0A9N8DXV5</accession>
<dbReference type="PANTHER" id="PTHR40280:SF1">
    <property type="entry name" value="VOC DOMAIN-CONTAINING PROTEIN"/>
    <property type="match status" value="1"/>
</dbReference>
<comment type="caution">
    <text evidence="2">The sequence shown here is derived from an EMBL/GenBank/DDBJ whole genome shotgun (WGS) entry which is preliminary data.</text>
</comment>
<dbReference type="Proteomes" id="UP001153069">
    <property type="component" value="Unassembled WGS sequence"/>
</dbReference>
<dbReference type="InterPro" id="IPR029068">
    <property type="entry name" value="Glyas_Bleomycin-R_OHBP_Dase"/>
</dbReference>
<proteinExistence type="predicted"/>
<dbReference type="PANTHER" id="PTHR40280">
    <property type="entry name" value="BLR6907 PROTEIN"/>
    <property type="match status" value="1"/>
</dbReference>
<sequence>MLPLCLFSLSLVLLLSTLVSGFSSPNTQQPTVMNSLGADALKELVQEAAVQDTASTLDVTGILWLEHINLVVGSRPLAERFYLDILGFSKDKSKSFHVNLGQQQFHLAETGDPAQKVTGSIGLVVPSIDTVKQRLQEALAGDEFKDTLLAMDSTTKSDDTTLSITCPWGNRLHLYDATQEQATLQPTSDSPRKMVNMHATGGNYAPERMGIRGGNPGIRYIEIACPPQSTPAIASFYRNMLSCTVTTTTISSNRPAIAVCVGPGVHLAYVEDDNLSQDAISAMEGVHLCIYVNGFKNLYDRLKTRNLIWTNPRFTHLDSCDTWEEAMESRTLRFKDIVDLSTGEKLLEVEHETRPMRHGQYLKVPFYEPK</sequence>
<evidence type="ECO:0008006" key="4">
    <source>
        <dbReference type="Google" id="ProtNLM"/>
    </source>
</evidence>
<reference evidence="2" key="1">
    <citation type="submission" date="2020-06" db="EMBL/GenBank/DDBJ databases">
        <authorList>
            <consortium name="Plant Systems Biology data submission"/>
        </authorList>
    </citation>
    <scope>NUCLEOTIDE SEQUENCE</scope>
    <source>
        <strain evidence="2">D6</strain>
    </source>
</reference>
<dbReference type="EMBL" id="CAICTM010000459">
    <property type="protein sequence ID" value="CAB9510933.1"/>
    <property type="molecule type" value="Genomic_DNA"/>
</dbReference>
<dbReference type="SUPFAM" id="SSF54593">
    <property type="entry name" value="Glyoxalase/Bleomycin resistance protein/Dihydroxybiphenyl dioxygenase"/>
    <property type="match status" value="1"/>
</dbReference>
<dbReference type="Gene3D" id="3.10.180.10">
    <property type="entry name" value="2,3-Dihydroxybiphenyl 1,2-Dioxygenase, domain 1"/>
    <property type="match status" value="1"/>
</dbReference>
<organism evidence="2 3">
    <name type="scientific">Seminavis robusta</name>
    <dbReference type="NCBI Taxonomy" id="568900"/>
    <lineage>
        <taxon>Eukaryota</taxon>
        <taxon>Sar</taxon>
        <taxon>Stramenopiles</taxon>
        <taxon>Ochrophyta</taxon>
        <taxon>Bacillariophyta</taxon>
        <taxon>Bacillariophyceae</taxon>
        <taxon>Bacillariophycidae</taxon>
        <taxon>Naviculales</taxon>
        <taxon>Naviculaceae</taxon>
        <taxon>Seminavis</taxon>
    </lineage>
</organism>
<evidence type="ECO:0000256" key="1">
    <source>
        <dbReference type="SAM" id="SignalP"/>
    </source>
</evidence>
<keyword evidence="1" id="KW-0732">Signal</keyword>
<name>A0A9N8DXV5_9STRA</name>
<evidence type="ECO:0000313" key="3">
    <source>
        <dbReference type="Proteomes" id="UP001153069"/>
    </source>
</evidence>